<organism evidence="9 10">
    <name type="scientific">Chrysosporum bergii ANA360D</name>
    <dbReference type="NCBI Taxonomy" id="617107"/>
    <lineage>
        <taxon>Bacteria</taxon>
        <taxon>Bacillati</taxon>
        <taxon>Cyanobacteriota</taxon>
        <taxon>Cyanophyceae</taxon>
        <taxon>Nostocales</taxon>
        <taxon>Nodulariaceae</taxon>
        <taxon>Chrysosporum</taxon>
    </lineage>
</organism>
<dbReference type="GO" id="GO:0003333">
    <property type="term" value="P:amino acid transmembrane transport"/>
    <property type="evidence" value="ECO:0007669"/>
    <property type="project" value="InterPro"/>
</dbReference>
<evidence type="ECO:0000256" key="3">
    <source>
        <dbReference type="ARBA" id="ARBA00022475"/>
    </source>
</evidence>
<evidence type="ECO:0000256" key="4">
    <source>
        <dbReference type="ARBA" id="ARBA00022519"/>
    </source>
</evidence>
<feature type="transmembrane region" description="Helical" evidence="8">
    <location>
        <begin position="409"/>
        <end position="427"/>
    </location>
</feature>
<dbReference type="PANTHER" id="PTHR32195">
    <property type="entry name" value="OS07G0662800 PROTEIN"/>
    <property type="match status" value="1"/>
</dbReference>
<dbReference type="RefSeq" id="WP_280653790.1">
    <property type="nucleotide sequence ID" value="NZ_JANQDH010000033.1"/>
</dbReference>
<evidence type="ECO:0000256" key="5">
    <source>
        <dbReference type="ARBA" id="ARBA00022692"/>
    </source>
</evidence>
<keyword evidence="6 8" id="KW-1133">Transmembrane helix</keyword>
<evidence type="ECO:0000313" key="9">
    <source>
        <dbReference type="EMBL" id="MDH6059780.1"/>
    </source>
</evidence>
<feature type="transmembrane region" description="Helical" evidence="8">
    <location>
        <begin position="184"/>
        <end position="204"/>
    </location>
</feature>
<keyword evidence="5 8" id="KW-0812">Transmembrane</keyword>
<feature type="transmembrane region" description="Helical" evidence="8">
    <location>
        <begin position="66"/>
        <end position="87"/>
    </location>
</feature>
<dbReference type="AlphaFoldDB" id="A0AA43GQS7"/>
<feature type="transmembrane region" description="Helical" evidence="8">
    <location>
        <begin position="344"/>
        <end position="363"/>
    </location>
</feature>
<feature type="transmembrane region" description="Helical" evidence="8">
    <location>
        <begin position="369"/>
        <end position="388"/>
    </location>
</feature>
<comment type="caution">
    <text evidence="9">The sequence shown here is derived from an EMBL/GenBank/DDBJ whole genome shotgun (WGS) entry which is preliminary data.</text>
</comment>
<evidence type="ECO:0000256" key="1">
    <source>
        <dbReference type="ARBA" id="ARBA00004429"/>
    </source>
</evidence>
<name>A0AA43GQS7_9CYAN</name>
<gene>
    <name evidence="9" type="ORF">NWP17_04900</name>
</gene>
<comment type="subcellular location">
    <subcellularLocation>
        <location evidence="1">Cell inner membrane</location>
        <topology evidence="1">Multi-pass membrane protein</topology>
    </subcellularLocation>
</comment>
<feature type="transmembrane region" description="Helical" evidence="8">
    <location>
        <begin position="152"/>
        <end position="172"/>
    </location>
</feature>
<dbReference type="InterPro" id="IPR018227">
    <property type="entry name" value="Amino_acid_transport_2"/>
</dbReference>
<dbReference type="GO" id="GO:0005886">
    <property type="term" value="C:plasma membrane"/>
    <property type="evidence" value="ECO:0007669"/>
    <property type="project" value="UniProtKB-SubCell"/>
</dbReference>
<keyword evidence="10" id="KW-1185">Reference proteome</keyword>
<proteinExistence type="predicted"/>
<feature type="transmembrane region" description="Helical" evidence="8">
    <location>
        <begin position="108"/>
        <end position="132"/>
    </location>
</feature>
<evidence type="ECO:0000256" key="7">
    <source>
        <dbReference type="ARBA" id="ARBA00023136"/>
    </source>
</evidence>
<evidence type="ECO:0000313" key="10">
    <source>
        <dbReference type="Proteomes" id="UP001159387"/>
    </source>
</evidence>
<keyword evidence="3" id="KW-1003">Cell membrane</keyword>
<evidence type="ECO:0000256" key="8">
    <source>
        <dbReference type="SAM" id="Phobius"/>
    </source>
</evidence>
<dbReference type="Proteomes" id="UP001159387">
    <property type="component" value="Unassembled WGS sequence"/>
</dbReference>
<dbReference type="EMBL" id="JANQDH010000033">
    <property type="protein sequence ID" value="MDH6059780.1"/>
    <property type="molecule type" value="Genomic_DNA"/>
</dbReference>
<protein>
    <submittedName>
        <fullName evidence="9">Tyrosine transporter</fullName>
    </submittedName>
</protein>
<feature type="transmembrane region" description="Helical" evidence="8">
    <location>
        <begin position="33"/>
        <end position="54"/>
    </location>
</feature>
<feature type="transmembrane region" description="Helical" evidence="8">
    <location>
        <begin position="216"/>
        <end position="241"/>
    </location>
</feature>
<dbReference type="Pfam" id="PF03222">
    <property type="entry name" value="Trp_Tyr_perm"/>
    <property type="match status" value="1"/>
</dbReference>
<evidence type="ECO:0000256" key="6">
    <source>
        <dbReference type="ARBA" id="ARBA00022989"/>
    </source>
</evidence>
<sequence length="431" mass="46531">MTTIFNSHPEKVTRLFSHLVSHKNQLIHQPGSVLGNTALIAGTTVGVGILALPAVTLPSGVVPSTLLLITVWLYTIISALLLAEVCVNAMRVEGRVSIGLLGMVEKTLGFVGARIAGAAYLFLHYALLVAYMTEGGKILLSGFSQLWTKQNIPPAWVGTVSFTLLFGGMMCWGRKKLMEKLNNAFVVIVITSFLGLLLLAGGQVKSVQLLTQNWTALGSAVSVMLVALFFHNIVPVVVTQLEGDIPKIRRSMIIGSLIPLIMFLAWNAVILGSVSVDMVQTTAEFDPVQILRGGSAGEWLGVLLSIFSEFAIATSFIGVVYGLVDFFPDIFPWTTGKPLIRLPLFSIILLPPMSLGAINPGIFFSALDFAGALSISVLGGIIPALMTWKQRQEQQLYSINQRFVPGGNLTLIIIMAIASVLIIRQILLMME</sequence>
<keyword evidence="2" id="KW-0813">Transport</keyword>
<dbReference type="PANTHER" id="PTHR32195:SF26">
    <property type="entry name" value="TRYPTOPHAN OR TYROSINE TRANSPORTER PROTEIN"/>
    <property type="match status" value="1"/>
</dbReference>
<reference evidence="9 10" key="1">
    <citation type="journal article" date="2023" name="J. Phycol.">
        <title>Chrysosporum ovalisporum is synonymous with the true-branching cyanobacterium Umezakia natans (Nostocales/Aphanizomenonaceae).</title>
        <authorList>
            <person name="McGregor G.B."/>
            <person name="Sendall B.C."/>
            <person name="Niiyama Y."/>
            <person name="Tuji A."/>
            <person name="Willis A."/>
        </authorList>
    </citation>
    <scope>NUCLEOTIDE SEQUENCE [LARGE SCALE GENOMIC DNA]</scope>
    <source>
        <strain evidence="9 10">ANA360D</strain>
    </source>
</reference>
<keyword evidence="4" id="KW-0997">Cell inner membrane</keyword>
<evidence type="ECO:0000256" key="2">
    <source>
        <dbReference type="ARBA" id="ARBA00022448"/>
    </source>
</evidence>
<dbReference type="Gene3D" id="1.20.1740.10">
    <property type="entry name" value="Amino acid/polyamine transporter I"/>
    <property type="match status" value="1"/>
</dbReference>
<keyword evidence="7 8" id="KW-0472">Membrane</keyword>
<feature type="transmembrane region" description="Helical" evidence="8">
    <location>
        <begin position="253"/>
        <end position="279"/>
    </location>
</feature>
<accession>A0AA43GQS7</accession>
<feature type="transmembrane region" description="Helical" evidence="8">
    <location>
        <begin position="299"/>
        <end position="324"/>
    </location>
</feature>